<name>A0AAV9HI40_9PEZI</name>
<reference evidence="2" key="2">
    <citation type="submission" date="2023-06" db="EMBL/GenBank/DDBJ databases">
        <authorList>
            <consortium name="Lawrence Berkeley National Laboratory"/>
            <person name="Mondo S.J."/>
            <person name="Hensen N."/>
            <person name="Bonometti L."/>
            <person name="Westerberg I."/>
            <person name="Brannstrom I.O."/>
            <person name="Guillou S."/>
            <person name="Cros-Aarteil S."/>
            <person name="Calhoun S."/>
            <person name="Haridas S."/>
            <person name="Kuo A."/>
            <person name="Pangilinan J."/>
            <person name="Riley R."/>
            <person name="Labutti K."/>
            <person name="Andreopoulos B."/>
            <person name="Lipzen A."/>
            <person name="Chen C."/>
            <person name="Yanf M."/>
            <person name="Daum C."/>
            <person name="Ng V."/>
            <person name="Clum A."/>
            <person name="Steindorff A."/>
            <person name="Ohm R."/>
            <person name="Martin F."/>
            <person name="Silar P."/>
            <person name="Natvig D."/>
            <person name="Lalanne C."/>
            <person name="Gautier V."/>
            <person name="Ament-Velasquez S.L."/>
            <person name="Kruys A."/>
            <person name="Hutchinson M.I."/>
            <person name="Powell A.J."/>
            <person name="Barry K."/>
            <person name="Miller A.N."/>
            <person name="Grigoriev I.V."/>
            <person name="Debuchy R."/>
            <person name="Gladieux P."/>
            <person name="Thoren M.H."/>
            <person name="Johannesson H."/>
        </authorList>
    </citation>
    <scope>NUCLEOTIDE SEQUENCE</scope>
    <source>
        <strain evidence="2">PSN324</strain>
    </source>
</reference>
<feature type="compositionally biased region" description="Polar residues" evidence="1">
    <location>
        <begin position="102"/>
        <end position="120"/>
    </location>
</feature>
<reference evidence="2" key="1">
    <citation type="journal article" date="2023" name="Mol. Phylogenet. Evol.">
        <title>Genome-scale phylogeny and comparative genomics of the fungal order Sordariales.</title>
        <authorList>
            <person name="Hensen N."/>
            <person name="Bonometti L."/>
            <person name="Westerberg I."/>
            <person name="Brannstrom I.O."/>
            <person name="Guillou S."/>
            <person name="Cros-Aarteil S."/>
            <person name="Calhoun S."/>
            <person name="Haridas S."/>
            <person name="Kuo A."/>
            <person name="Mondo S."/>
            <person name="Pangilinan J."/>
            <person name="Riley R."/>
            <person name="LaButti K."/>
            <person name="Andreopoulos B."/>
            <person name="Lipzen A."/>
            <person name="Chen C."/>
            <person name="Yan M."/>
            <person name="Daum C."/>
            <person name="Ng V."/>
            <person name="Clum A."/>
            <person name="Steindorff A."/>
            <person name="Ohm R.A."/>
            <person name="Martin F."/>
            <person name="Silar P."/>
            <person name="Natvig D.O."/>
            <person name="Lalanne C."/>
            <person name="Gautier V."/>
            <person name="Ament-Velasquez S.L."/>
            <person name="Kruys A."/>
            <person name="Hutchinson M.I."/>
            <person name="Powell A.J."/>
            <person name="Barry K."/>
            <person name="Miller A.N."/>
            <person name="Grigoriev I.V."/>
            <person name="Debuchy R."/>
            <person name="Gladieux P."/>
            <person name="Hiltunen Thoren M."/>
            <person name="Johannesson H."/>
        </authorList>
    </citation>
    <scope>NUCLEOTIDE SEQUENCE</scope>
    <source>
        <strain evidence="2">PSN324</strain>
    </source>
</reference>
<feature type="region of interest" description="Disordered" evidence="1">
    <location>
        <begin position="1"/>
        <end position="93"/>
    </location>
</feature>
<dbReference type="Proteomes" id="UP001321749">
    <property type="component" value="Unassembled WGS sequence"/>
</dbReference>
<gene>
    <name evidence="2" type="ORF">QBC42DRAFT_272163</name>
</gene>
<dbReference type="EMBL" id="MU865010">
    <property type="protein sequence ID" value="KAK4460526.1"/>
    <property type="molecule type" value="Genomic_DNA"/>
</dbReference>
<evidence type="ECO:0000256" key="1">
    <source>
        <dbReference type="SAM" id="MobiDB-lite"/>
    </source>
</evidence>
<evidence type="ECO:0000313" key="3">
    <source>
        <dbReference type="Proteomes" id="UP001321749"/>
    </source>
</evidence>
<dbReference type="AlphaFoldDB" id="A0AAV9HI40"/>
<protein>
    <submittedName>
        <fullName evidence="2">Uncharacterized protein</fullName>
    </submittedName>
</protein>
<sequence length="820" mass="89674">MQPTIVSEPASLADSAYEFINSTDTESQDGRLSESTSSLSAPRPDDVHSLNGSVNHYDTDSDDDQEDEEEEQEEEEEDEDEDEDSVQSSHASSIRYADEALQNPSSQAQTANLGYGSSSEGSGIVVFQEDKDDPVLLEKISVNHAIKECDEEESATVAKQLGLPNTPKRMVASIRQTMSQKYLSTHEPFRILFVGHPGAQRSIVLKLSGALWASPKNGDKEQDYFNRHREGVYNIVPISSFGPAPELDLMEASHYQIKIEHCTSAVQDQSGSSSLYTLTIEHDKVYQSHISSSGRPVVNPKWTLPHIAVFYCADNDDAEAESTRAAAWACMKGHSVPCIFISERQDFKQRHGGDWAEYVDEHAVHLCLESRDLERPMTPRRFPIDLASFETIDARQMNRNLAYLTGLTEPEESFVEVEMVPAEKATEFELVEYLGATRQAWARFVETRDFAWAVHLLVALCLSFLIIPIASMWNSYSGSLSALYPVPAVGQTSPSAQIGSLNSVISEISTKTPTATSTTTKTVIINLTSTQTVQLSQSGPSTSTLASALSYAGLLSDKPSAALPETELKKPINPPTKKTVCSVRTSGSNEIVVDLVGRNKAWWFAADEVNIEVHRGDELISTKTSPIDGGVLVQLEPKDAYGVLQVSVVSTGRPKINETFEVDFGKTAVAEVLEAGLHILQDVFKKVSSGVDEVATHIAEDTRGVADALEHARERGQAAGSQAIGAVSRATHSTKENIARGIANSAKAAEDMGDQLNIAILQAQIASRLWWLKLQGRMEEHAQYQRNASVFLKMKIAQAAKAKTLREKSKSGLSSGRKGR</sequence>
<feature type="region of interest" description="Disordered" evidence="1">
    <location>
        <begin position="101"/>
        <end position="120"/>
    </location>
</feature>
<keyword evidence="3" id="KW-1185">Reference proteome</keyword>
<proteinExistence type="predicted"/>
<feature type="compositionally biased region" description="Acidic residues" evidence="1">
    <location>
        <begin position="60"/>
        <end position="85"/>
    </location>
</feature>
<comment type="caution">
    <text evidence="2">The sequence shown here is derived from an EMBL/GenBank/DDBJ whole genome shotgun (WGS) entry which is preliminary data.</text>
</comment>
<organism evidence="2 3">
    <name type="scientific">Cladorrhinum samala</name>
    <dbReference type="NCBI Taxonomy" id="585594"/>
    <lineage>
        <taxon>Eukaryota</taxon>
        <taxon>Fungi</taxon>
        <taxon>Dikarya</taxon>
        <taxon>Ascomycota</taxon>
        <taxon>Pezizomycotina</taxon>
        <taxon>Sordariomycetes</taxon>
        <taxon>Sordariomycetidae</taxon>
        <taxon>Sordariales</taxon>
        <taxon>Podosporaceae</taxon>
        <taxon>Cladorrhinum</taxon>
    </lineage>
</organism>
<accession>A0AAV9HI40</accession>
<evidence type="ECO:0000313" key="2">
    <source>
        <dbReference type="EMBL" id="KAK4460526.1"/>
    </source>
</evidence>